<dbReference type="Proteomes" id="UP000609651">
    <property type="component" value="Unassembled WGS sequence"/>
</dbReference>
<keyword evidence="1" id="KW-1133">Transmembrane helix</keyword>
<name>A0ABX1VF42_9PLAN</name>
<organism evidence="2 3">
    <name type="scientific">Alienimonas chondri</name>
    <dbReference type="NCBI Taxonomy" id="2681879"/>
    <lineage>
        <taxon>Bacteria</taxon>
        <taxon>Pseudomonadati</taxon>
        <taxon>Planctomycetota</taxon>
        <taxon>Planctomycetia</taxon>
        <taxon>Planctomycetales</taxon>
        <taxon>Planctomycetaceae</taxon>
        <taxon>Alienimonas</taxon>
    </lineage>
</organism>
<sequence>MSYLTPAASGTPPPAKSEIPTGFDALALLRPPLPRPTPSESHSERGAEFGDMAENALLFTLVTAILVPGLVAFTALLIWFWYW</sequence>
<keyword evidence="1" id="KW-0812">Transmembrane</keyword>
<evidence type="ECO:0000313" key="3">
    <source>
        <dbReference type="Proteomes" id="UP000609651"/>
    </source>
</evidence>
<dbReference type="EMBL" id="WTPX01000082">
    <property type="protein sequence ID" value="NNJ26512.1"/>
    <property type="molecule type" value="Genomic_DNA"/>
</dbReference>
<keyword evidence="3" id="KW-1185">Reference proteome</keyword>
<accession>A0ABX1VF42</accession>
<proteinExistence type="predicted"/>
<feature type="transmembrane region" description="Helical" evidence="1">
    <location>
        <begin position="56"/>
        <end position="82"/>
    </location>
</feature>
<comment type="caution">
    <text evidence="2">The sequence shown here is derived from an EMBL/GenBank/DDBJ whole genome shotgun (WGS) entry which is preliminary data.</text>
</comment>
<reference evidence="2 3" key="1">
    <citation type="journal article" date="2020" name="Syst. Appl. Microbiol.">
        <title>Alienimonas chondri sp. nov., a novel planctomycete isolated from the biofilm of the red alga Chondrus crispus.</title>
        <authorList>
            <person name="Vitorino I."/>
            <person name="Albuquerque L."/>
            <person name="Wiegand S."/>
            <person name="Kallscheuer N."/>
            <person name="da Costa M.S."/>
            <person name="Lobo-da-Cunha A."/>
            <person name="Jogler C."/>
            <person name="Lage O.M."/>
        </authorList>
    </citation>
    <scope>NUCLEOTIDE SEQUENCE [LARGE SCALE GENOMIC DNA]</scope>
    <source>
        <strain evidence="2 3">LzC2</strain>
    </source>
</reference>
<dbReference type="RefSeq" id="WP_171187631.1">
    <property type="nucleotide sequence ID" value="NZ_WTPX01000082.1"/>
</dbReference>
<keyword evidence="1" id="KW-0472">Membrane</keyword>
<protein>
    <submittedName>
        <fullName evidence="2">Uncharacterized protein</fullName>
    </submittedName>
</protein>
<evidence type="ECO:0000256" key="1">
    <source>
        <dbReference type="SAM" id="Phobius"/>
    </source>
</evidence>
<evidence type="ECO:0000313" key="2">
    <source>
        <dbReference type="EMBL" id="NNJ26512.1"/>
    </source>
</evidence>
<gene>
    <name evidence="2" type="ORF">LzC2_26000</name>
</gene>